<dbReference type="GO" id="GO:0016094">
    <property type="term" value="P:polyprenol biosynthetic process"/>
    <property type="evidence" value="ECO:0007669"/>
    <property type="project" value="TreeGrafter"/>
</dbReference>
<dbReference type="Pfam" id="PF01255">
    <property type="entry name" value="Prenyltransf"/>
    <property type="match status" value="1"/>
</dbReference>
<dbReference type="EMBL" id="UOEQ01000523">
    <property type="protein sequence ID" value="VAW24319.1"/>
    <property type="molecule type" value="Genomic_DNA"/>
</dbReference>
<organism evidence="3">
    <name type="scientific">hydrothermal vent metagenome</name>
    <dbReference type="NCBI Taxonomy" id="652676"/>
    <lineage>
        <taxon>unclassified sequences</taxon>
        <taxon>metagenomes</taxon>
        <taxon>ecological metagenomes</taxon>
    </lineage>
</organism>
<sequence>MDGNGRWALARGKQRTEGHLEGIKSLRKLVDCAIRYKISYLTVFSFSSENWRRPKSEVDFIFKLLKRFVDSDLEKLIENNVRVRILGDRDGLELALKTIIAQVEEKTKANTGLNLNVAFNYGGRLEIAAAMKNIGQDLLDGKLKISDITEDLVSSSLFTAGIPDPDLLIRTGGEQRTSNFLVWQAAYAELVFMDVLWPQFDENSFVEALEKFSSRQRRFGGIETVK</sequence>
<dbReference type="EC" id="2.5.1.31" evidence="3"/>
<proteinExistence type="inferred from homology"/>
<dbReference type="PANTHER" id="PTHR10291">
    <property type="entry name" value="DEHYDRODOLICHYL DIPHOSPHATE SYNTHASE FAMILY MEMBER"/>
    <property type="match status" value="1"/>
</dbReference>
<dbReference type="InterPro" id="IPR018520">
    <property type="entry name" value="UPP_synth-like_CS"/>
</dbReference>
<reference evidence="3" key="1">
    <citation type="submission" date="2018-06" db="EMBL/GenBank/DDBJ databases">
        <authorList>
            <person name="Zhirakovskaya E."/>
        </authorList>
    </citation>
    <scope>NUCLEOTIDE SEQUENCE</scope>
</reference>
<evidence type="ECO:0000313" key="3">
    <source>
        <dbReference type="EMBL" id="VAW24319.1"/>
    </source>
</evidence>
<dbReference type="InterPro" id="IPR036424">
    <property type="entry name" value="UPP_synth-like_sf"/>
</dbReference>
<dbReference type="PANTHER" id="PTHR10291:SF0">
    <property type="entry name" value="DEHYDRODOLICHYL DIPHOSPHATE SYNTHASE 2"/>
    <property type="match status" value="1"/>
</dbReference>
<name>A0A3B0UIF4_9ZZZZ</name>
<comment type="cofactor">
    <cofactor evidence="1">
        <name>Mg(2+)</name>
        <dbReference type="ChEBI" id="CHEBI:18420"/>
    </cofactor>
</comment>
<dbReference type="SUPFAM" id="SSF64005">
    <property type="entry name" value="Undecaprenyl diphosphate synthase"/>
    <property type="match status" value="1"/>
</dbReference>
<dbReference type="HAMAP" id="MF_01139">
    <property type="entry name" value="ISPT"/>
    <property type="match status" value="1"/>
</dbReference>
<dbReference type="FunFam" id="3.40.1180.10:FF:000001">
    <property type="entry name" value="(2E,6E)-farnesyl-diphosphate-specific ditrans,polycis-undecaprenyl-diphosphate synthase"/>
    <property type="match status" value="1"/>
</dbReference>
<keyword evidence="2 3" id="KW-0808">Transferase</keyword>
<dbReference type="NCBIfam" id="TIGR00055">
    <property type="entry name" value="uppS"/>
    <property type="match status" value="1"/>
</dbReference>
<dbReference type="GO" id="GO:0008834">
    <property type="term" value="F:ditrans,polycis-undecaprenyl-diphosphate synthase [(2E,6E)-farnesyl-diphosphate specific] activity"/>
    <property type="evidence" value="ECO:0007669"/>
    <property type="project" value="UniProtKB-EC"/>
</dbReference>
<dbReference type="CDD" id="cd00475">
    <property type="entry name" value="Cis_IPPS"/>
    <property type="match status" value="1"/>
</dbReference>
<evidence type="ECO:0000256" key="1">
    <source>
        <dbReference type="ARBA" id="ARBA00001946"/>
    </source>
</evidence>
<gene>
    <name evidence="3" type="ORF">MNBD_ALPHA11-2282</name>
</gene>
<dbReference type="AlphaFoldDB" id="A0A3B0UIF4"/>
<dbReference type="PROSITE" id="PS01066">
    <property type="entry name" value="UPP_SYNTHASE"/>
    <property type="match status" value="1"/>
</dbReference>
<dbReference type="Gene3D" id="3.40.1180.10">
    <property type="entry name" value="Decaprenyl diphosphate synthase-like"/>
    <property type="match status" value="1"/>
</dbReference>
<dbReference type="InterPro" id="IPR001441">
    <property type="entry name" value="UPP_synth-like"/>
</dbReference>
<evidence type="ECO:0000256" key="2">
    <source>
        <dbReference type="ARBA" id="ARBA00022679"/>
    </source>
</evidence>
<protein>
    <submittedName>
        <fullName evidence="3">Undecaprenyl diphosphate synthase</fullName>
        <ecNumber evidence="3">2.5.1.31</ecNumber>
    </submittedName>
</protein>
<accession>A0A3B0UIF4</accession>